<dbReference type="AlphaFoldDB" id="W6UP47"/>
<dbReference type="CTD" id="36345672"/>
<dbReference type="EMBL" id="APAU02000178">
    <property type="protein sequence ID" value="EUB55194.1"/>
    <property type="molecule type" value="Genomic_DNA"/>
</dbReference>
<evidence type="ECO:0000313" key="2">
    <source>
        <dbReference type="Proteomes" id="UP000019149"/>
    </source>
</evidence>
<evidence type="ECO:0000313" key="1">
    <source>
        <dbReference type="EMBL" id="EUB55194.1"/>
    </source>
</evidence>
<dbReference type="KEGG" id="egl:EGR_09957"/>
<dbReference type="GeneID" id="36345672"/>
<proteinExistence type="predicted"/>
<name>W6UP47_ECHGR</name>
<protein>
    <submittedName>
        <fullName evidence="1">Uncharacterized protein</fullName>
    </submittedName>
</protein>
<accession>W6UP47</accession>
<keyword evidence="2" id="KW-1185">Reference proteome</keyword>
<sequence length="70" mass="8185">MYCMILTKYGSAYCADLHQQTTLAFITALFLPLKVCRYKEQRKQKRCLLVVLINVTSVFEFIEELCDCIL</sequence>
<dbReference type="RefSeq" id="XP_024346390.1">
    <property type="nucleotide sequence ID" value="XM_024499206.1"/>
</dbReference>
<organism evidence="1 2">
    <name type="scientific">Echinococcus granulosus</name>
    <name type="common">Hydatid tapeworm</name>
    <dbReference type="NCBI Taxonomy" id="6210"/>
    <lineage>
        <taxon>Eukaryota</taxon>
        <taxon>Metazoa</taxon>
        <taxon>Spiralia</taxon>
        <taxon>Lophotrochozoa</taxon>
        <taxon>Platyhelminthes</taxon>
        <taxon>Cestoda</taxon>
        <taxon>Eucestoda</taxon>
        <taxon>Cyclophyllidea</taxon>
        <taxon>Taeniidae</taxon>
        <taxon>Echinococcus</taxon>
        <taxon>Echinococcus granulosus group</taxon>
    </lineage>
</organism>
<gene>
    <name evidence="1" type="ORF">EGR_09957</name>
</gene>
<reference evidence="1 2" key="1">
    <citation type="journal article" date="2013" name="Nat. Genet.">
        <title>The genome of the hydatid tapeworm Echinococcus granulosus.</title>
        <authorList>
            <person name="Zheng H."/>
            <person name="Zhang W."/>
            <person name="Zhang L."/>
            <person name="Zhang Z."/>
            <person name="Li J."/>
            <person name="Lu G."/>
            <person name="Zhu Y."/>
            <person name="Wang Y."/>
            <person name="Huang Y."/>
            <person name="Liu J."/>
            <person name="Kang H."/>
            <person name="Chen J."/>
            <person name="Wang L."/>
            <person name="Chen A."/>
            <person name="Yu S."/>
            <person name="Gao Z."/>
            <person name="Jin L."/>
            <person name="Gu W."/>
            <person name="Wang Z."/>
            <person name="Zhao L."/>
            <person name="Shi B."/>
            <person name="Wen H."/>
            <person name="Lin R."/>
            <person name="Jones M.K."/>
            <person name="Brejova B."/>
            <person name="Vinar T."/>
            <person name="Zhao G."/>
            <person name="McManus D.P."/>
            <person name="Chen Z."/>
            <person name="Zhou Y."/>
            <person name="Wang S."/>
        </authorList>
    </citation>
    <scope>NUCLEOTIDE SEQUENCE [LARGE SCALE GENOMIC DNA]</scope>
</reference>
<comment type="caution">
    <text evidence="1">The sequence shown here is derived from an EMBL/GenBank/DDBJ whole genome shotgun (WGS) entry which is preliminary data.</text>
</comment>
<dbReference type="Proteomes" id="UP000019149">
    <property type="component" value="Unassembled WGS sequence"/>
</dbReference>